<evidence type="ECO:0000256" key="8">
    <source>
        <dbReference type="ARBA" id="ARBA00023139"/>
    </source>
</evidence>
<dbReference type="Gene3D" id="3.40.190.10">
    <property type="entry name" value="Periplasmic binding protein-like II"/>
    <property type="match status" value="2"/>
</dbReference>
<comment type="subunit">
    <text evidence="4 10">The complex is composed of two ATP-binding proteins (PstB), two transmembrane proteins (PstC and PstA) and a solute-binding protein (PstS).</text>
</comment>
<evidence type="ECO:0000256" key="5">
    <source>
        <dbReference type="ARBA" id="ARBA00022448"/>
    </source>
</evidence>
<dbReference type="PANTHER" id="PTHR30570">
    <property type="entry name" value="PERIPLASMIC PHOSPHATE BINDING COMPONENT OF PHOSPHATE ABC TRANSPORTER"/>
    <property type="match status" value="1"/>
</dbReference>
<accession>A0A7W9YN81</accession>
<keyword evidence="8 10" id="KW-0564">Palmitate</keyword>
<evidence type="ECO:0000256" key="1">
    <source>
        <dbReference type="ARBA" id="ARBA00002841"/>
    </source>
</evidence>
<comment type="similarity">
    <text evidence="3 10">Belongs to the PstS family.</text>
</comment>
<feature type="chain" id="PRO_5039745091" description="Phosphate-binding protein" evidence="10">
    <location>
        <begin position="19"/>
        <end position="320"/>
    </location>
</feature>
<dbReference type="FunFam" id="3.40.190.10:FF:000055">
    <property type="entry name" value="Phosphate ABC transporter, phosphate-binding protein"/>
    <property type="match status" value="1"/>
</dbReference>
<keyword evidence="5 10" id="KW-0813">Transport</keyword>
<dbReference type="EMBL" id="JACHES010000001">
    <property type="protein sequence ID" value="MBB6175288.1"/>
    <property type="molecule type" value="Genomic_DNA"/>
</dbReference>
<keyword evidence="10" id="KW-1003">Cell membrane</keyword>
<dbReference type="PANTHER" id="PTHR30570:SF1">
    <property type="entry name" value="PHOSPHATE-BINDING PROTEIN PSTS"/>
    <property type="match status" value="1"/>
</dbReference>
<dbReference type="GO" id="GO:0042301">
    <property type="term" value="F:phosphate ion binding"/>
    <property type="evidence" value="ECO:0007669"/>
    <property type="project" value="UniProtKB-UniRule"/>
</dbReference>
<comment type="subcellular location">
    <subcellularLocation>
        <location evidence="2 10">Cell membrane</location>
        <topology evidence="2 10">Lipid-anchor</topology>
    </subcellularLocation>
</comment>
<keyword evidence="13" id="KW-1185">Reference proteome</keyword>
<dbReference type="GO" id="GO:0005886">
    <property type="term" value="C:plasma membrane"/>
    <property type="evidence" value="ECO:0007669"/>
    <property type="project" value="UniProtKB-SubCell"/>
</dbReference>
<dbReference type="SUPFAM" id="SSF53850">
    <property type="entry name" value="Periplasmic binding protein-like II"/>
    <property type="match status" value="1"/>
</dbReference>
<dbReference type="AlphaFoldDB" id="A0A7W9YN81"/>
<name>A0A7W9YN81_9BACL</name>
<reference evidence="12 13" key="1">
    <citation type="submission" date="2020-08" db="EMBL/GenBank/DDBJ databases">
        <title>Genomic Encyclopedia of Type Strains, Phase IV (KMG-IV): sequencing the most valuable type-strain genomes for metagenomic binning, comparative biology and taxonomic classification.</title>
        <authorList>
            <person name="Goeker M."/>
        </authorList>
    </citation>
    <scope>NUCLEOTIDE SEQUENCE [LARGE SCALE GENOMIC DNA]</scope>
    <source>
        <strain evidence="12 13">DSM 23211</strain>
    </source>
</reference>
<dbReference type="RefSeq" id="WP_183246247.1">
    <property type="nucleotide sequence ID" value="NZ_JACHES010000001.1"/>
</dbReference>
<dbReference type="InterPro" id="IPR024370">
    <property type="entry name" value="PBP_domain"/>
</dbReference>
<dbReference type="PROSITE" id="PS51257">
    <property type="entry name" value="PROKAR_LIPOPROTEIN"/>
    <property type="match status" value="1"/>
</dbReference>
<evidence type="ECO:0000256" key="9">
    <source>
        <dbReference type="ARBA" id="ARBA00023288"/>
    </source>
</evidence>
<evidence type="ECO:0000259" key="11">
    <source>
        <dbReference type="Pfam" id="PF12849"/>
    </source>
</evidence>
<keyword evidence="9 10" id="KW-0449">Lipoprotein</keyword>
<dbReference type="Proteomes" id="UP000523528">
    <property type="component" value="Unassembled WGS sequence"/>
</dbReference>
<evidence type="ECO:0000256" key="10">
    <source>
        <dbReference type="RuleBase" id="RU367119"/>
    </source>
</evidence>
<dbReference type="GO" id="GO:0006817">
    <property type="term" value="P:phosphate ion transport"/>
    <property type="evidence" value="ECO:0007669"/>
    <property type="project" value="UniProtKB-UniRule"/>
</dbReference>
<keyword evidence="6 10" id="KW-0592">Phosphate transport</keyword>
<comment type="function">
    <text evidence="10">Involved in the system for phosphate transport across the cytoplasmic membrane.</text>
</comment>
<gene>
    <name evidence="12" type="ORF">HNQ82_000098</name>
</gene>
<evidence type="ECO:0000256" key="7">
    <source>
        <dbReference type="ARBA" id="ARBA00022729"/>
    </source>
</evidence>
<evidence type="ECO:0000256" key="6">
    <source>
        <dbReference type="ARBA" id="ARBA00022592"/>
    </source>
</evidence>
<feature type="signal peptide" evidence="10">
    <location>
        <begin position="1"/>
        <end position="18"/>
    </location>
</feature>
<evidence type="ECO:0000256" key="2">
    <source>
        <dbReference type="ARBA" id="ARBA00004193"/>
    </source>
</evidence>
<feature type="domain" description="PBP" evidence="11">
    <location>
        <begin position="34"/>
        <end position="289"/>
    </location>
</feature>
<dbReference type="NCBIfam" id="TIGR02136">
    <property type="entry name" value="ptsS_2"/>
    <property type="match status" value="1"/>
</dbReference>
<evidence type="ECO:0000256" key="3">
    <source>
        <dbReference type="ARBA" id="ARBA00008725"/>
    </source>
</evidence>
<evidence type="ECO:0000256" key="4">
    <source>
        <dbReference type="ARBA" id="ARBA00011529"/>
    </source>
</evidence>
<dbReference type="InterPro" id="IPR011862">
    <property type="entry name" value="Phos-bd"/>
</dbReference>
<keyword evidence="7 10" id="KW-0732">Signal</keyword>
<comment type="function">
    <text evidence="1">Part of the ABC transporter complex PstSACB involved in phosphate import.</text>
</comment>
<protein>
    <recommendedName>
        <fullName evidence="10">Phosphate-binding protein</fullName>
    </recommendedName>
</protein>
<sequence>MKKNKWFALAGMTSAVLAFTTACGGGAQQGGEDGGEALSGNVVVDGSSTVYPIVEAAAEAYAGEQPDVKVSVGLSGTGGGFEKFTKGETDFSNASRPIKEEEKKAAEQNGIQFEEFQIAFDGLSVLVHKDNDWVDYLTVDELKKIFTSGAVNGDDKVKWSDIRPEWPNEEIKLFSPGHDSGTFDYFDEVILDGQPLNKTAQLSEDDNVLVQGIAGDKNALGYFGFAYYIENKDKLKAVPIDGGNGPIEPTHETIQSGEYAPLSRPLFTYVSVKALKEKAQVYDFAKFLLENGAEFAEEVGYVALPKEKYDEQLKKLEELK</sequence>
<dbReference type="Pfam" id="PF12849">
    <property type="entry name" value="PBP_like_2"/>
    <property type="match status" value="1"/>
</dbReference>
<keyword evidence="10" id="KW-0472">Membrane</keyword>
<dbReference type="CDD" id="cd13654">
    <property type="entry name" value="PBP2_phosphate_like_2"/>
    <property type="match status" value="1"/>
</dbReference>
<comment type="caution">
    <text evidence="12">The sequence shown here is derived from an EMBL/GenBank/DDBJ whole genome shotgun (WGS) entry which is preliminary data.</text>
</comment>
<organism evidence="12 13">
    <name type="scientific">Anoxybacillus tengchongensis</name>
    <dbReference type="NCBI Taxonomy" id="576944"/>
    <lineage>
        <taxon>Bacteria</taxon>
        <taxon>Bacillati</taxon>
        <taxon>Bacillota</taxon>
        <taxon>Bacilli</taxon>
        <taxon>Bacillales</taxon>
        <taxon>Anoxybacillaceae</taxon>
        <taxon>Anoxybacillus</taxon>
    </lineage>
</organism>
<dbReference type="InterPro" id="IPR050811">
    <property type="entry name" value="Phosphate_ABC_transporter"/>
</dbReference>
<evidence type="ECO:0000313" key="13">
    <source>
        <dbReference type="Proteomes" id="UP000523528"/>
    </source>
</evidence>
<proteinExistence type="inferred from homology"/>
<evidence type="ECO:0000313" key="12">
    <source>
        <dbReference type="EMBL" id="MBB6175288.1"/>
    </source>
</evidence>